<gene>
    <name evidence="3" type="ORF">LZ495_08300</name>
</gene>
<dbReference type="Pfam" id="PF13569">
    <property type="entry name" value="DUF4132"/>
    <property type="match status" value="1"/>
</dbReference>
<sequence length="1140" mass="120739">MDSSAGRHTAGTTTRHAGHPDENAFAFPAAWLAVLHPRRGGAAAPVPDVDTEAHAVVAGWAAPEAARAAATLAHERTDPAMAAAAARYRDGAADPLGAAVWTLLAGPYSGELASYADSWVAAHGLVFAAEAMMARVSISVGWDYNSRTTWLAPERRPFAERLGVVSHHDLGLRTVAARVRALLSQADDATHQAAVTALAGLRHDPARRIMASYLLPTETAWTDECLAEPDAPAHEDAFLRPLLLAALGTDAHLAAVSSFGVPYDADRRLALMATLADGVGPAFARLAIADWAAHRWDDPKYQDTLFDVLGRLPTDEAFAALVDEMGNRYARPHLAAAMDRYPRRALRHLARASRTPGPGGPAALAMLTRHIRRHPAVAAEVLPVLDADEAAVVAPLPAATRRIPEASSADLPDVLASAPWTRPRPSSLPAPVALPTDPGTWMAWLPGEQDAFAQTPSWHARRTLYFKDLVAAYRAGHLYGGDIWTAFLRGPAAEYADAVAAWRPVGSEWDVENAARVLAAVYGTDAAGPLTHLARTSPLVHGPALMPFLSLEIAQLMADWLMRLKSVRPLARAWFTRHPDAAARLLIPVAVGAPGKDREAAGHALLFVASVTSEVSAADTPGPAGAARVRAIADEFGAAARAAVDALLDADPLVRALPAKIPVTPAWADPAALPQPVLRSGAALSDHATGTLVTMLALSAPGAPYAGLGPVRDACTPESLAEFGWELLEEWRCAGMPATGSWALHALAWLGDDGTALRLAPLVRAWPGENAHKWAVDGLDVLAGIGTDQALTLLLGIAQRARFKAVKAHAREKTAEVAARLGLTSGQLADRLAPTFGLDADARTVAAYGPRAFTIGFDDELRPYVLGPDGRRRASLPAPGAGDDAEAAAESRARFTALKKDVRTLAADTARRFEEAMVERRTWDAAEFRSYLVEHPLVGRVVRRLVWTADAGAGGVAFRVTGDGTYVDAEGRTVAVGDGATVTLPHPLLLGTSVPVWAAVFAEQGIVQPFAQLDRPVYALESQEAASHRLARFEGAAVPTGTVLGLVGRGWNRGPALDNGVERWISRRVGENRHVVIALEEGISIGVPDTDPVQPLGEVWLAERPGDYMPLDAHELTFGGLDPVLASEVLGDLTDLVAVR</sequence>
<reference evidence="3" key="1">
    <citation type="submission" date="2022-01" db="EMBL/GenBank/DDBJ databases">
        <title>Genome-Based Taxonomic Classification of the Phylum Actinobacteria.</title>
        <authorList>
            <person name="Gao Y."/>
        </authorList>
    </citation>
    <scope>NUCLEOTIDE SEQUENCE</scope>
    <source>
        <strain evidence="3">KLBMP 8922</strain>
    </source>
</reference>
<feature type="compositionally biased region" description="Low complexity" evidence="1">
    <location>
        <begin position="1"/>
        <end position="15"/>
    </location>
</feature>
<dbReference type="Proteomes" id="UP001165378">
    <property type="component" value="Unassembled WGS sequence"/>
</dbReference>
<dbReference type="AlphaFoldDB" id="A0AA41PX68"/>
<evidence type="ECO:0000256" key="1">
    <source>
        <dbReference type="SAM" id="MobiDB-lite"/>
    </source>
</evidence>
<keyword evidence="4" id="KW-1185">Reference proteome</keyword>
<feature type="domain" description="DUF4132" evidence="2">
    <location>
        <begin position="870"/>
        <end position="1051"/>
    </location>
</feature>
<dbReference type="EMBL" id="JAKFHA010000003">
    <property type="protein sequence ID" value="MCF2527212.1"/>
    <property type="molecule type" value="Genomic_DNA"/>
</dbReference>
<protein>
    <submittedName>
        <fullName evidence="3">DUF4132 domain-containing protein</fullName>
    </submittedName>
</protein>
<dbReference type="RefSeq" id="WP_235051352.1">
    <property type="nucleotide sequence ID" value="NZ_JAKFHA010000003.1"/>
</dbReference>
<evidence type="ECO:0000313" key="4">
    <source>
        <dbReference type="Proteomes" id="UP001165378"/>
    </source>
</evidence>
<proteinExistence type="predicted"/>
<organism evidence="3 4">
    <name type="scientific">Yinghuangia soli</name>
    <dbReference type="NCBI Taxonomy" id="2908204"/>
    <lineage>
        <taxon>Bacteria</taxon>
        <taxon>Bacillati</taxon>
        <taxon>Actinomycetota</taxon>
        <taxon>Actinomycetes</taxon>
        <taxon>Kitasatosporales</taxon>
        <taxon>Streptomycetaceae</taxon>
        <taxon>Yinghuangia</taxon>
    </lineage>
</organism>
<comment type="caution">
    <text evidence="3">The sequence shown here is derived from an EMBL/GenBank/DDBJ whole genome shotgun (WGS) entry which is preliminary data.</text>
</comment>
<name>A0AA41PX68_9ACTN</name>
<evidence type="ECO:0000259" key="2">
    <source>
        <dbReference type="Pfam" id="PF13569"/>
    </source>
</evidence>
<dbReference type="InterPro" id="IPR025406">
    <property type="entry name" value="DUF4132"/>
</dbReference>
<accession>A0AA41PX68</accession>
<feature type="region of interest" description="Disordered" evidence="1">
    <location>
        <begin position="1"/>
        <end position="21"/>
    </location>
</feature>
<evidence type="ECO:0000313" key="3">
    <source>
        <dbReference type="EMBL" id="MCF2527212.1"/>
    </source>
</evidence>